<gene>
    <name evidence="7" type="ORF">GpartN1_g2844.t1</name>
</gene>
<keyword evidence="8" id="KW-1185">Reference proteome</keyword>
<evidence type="ECO:0000256" key="6">
    <source>
        <dbReference type="SAM" id="Phobius"/>
    </source>
</evidence>
<dbReference type="OrthoDB" id="1879366at2759"/>
<dbReference type="PANTHER" id="PTHR43350">
    <property type="entry name" value="NAD-DEPENDENT ALCOHOL DEHYDROGENASE"/>
    <property type="match status" value="1"/>
</dbReference>
<dbReference type="EMBL" id="BQMJ01000020">
    <property type="protein sequence ID" value="GJQ11053.1"/>
    <property type="molecule type" value="Genomic_DNA"/>
</dbReference>
<evidence type="ECO:0000256" key="3">
    <source>
        <dbReference type="ARBA" id="ARBA00022723"/>
    </source>
</evidence>
<dbReference type="SUPFAM" id="SSF50129">
    <property type="entry name" value="GroES-like"/>
    <property type="match status" value="1"/>
</dbReference>
<keyword evidence="4" id="KW-0862">Zinc</keyword>
<dbReference type="PANTHER" id="PTHR43350:SF19">
    <property type="entry name" value="D-GULOSIDE 3-DEHYDROGENASE"/>
    <property type="match status" value="1"/>
</dbReference>
<dbReference type="CDD" id="cd08255">
    <property type="entry name" value="2-desacetyl-2-hydroxyethyl_bacteriochlorophyllide_like"/>
    <property type="match status" value="1"/>
</dbReference>
<reference evidence="7" key="1">
    <citation type="journal article" date="2022" name="Proc. Natl. Acad. Sci. U.S.A.">
        <title>Life cycle and functional genomics of the unicellular red alga Galdieria for elucidating algal and plant evolution and industrial use.</title>
        <authorList>
            <person name="Hirooka S."/>
            <person name="Itabashi T."/>
            <person name="Ichinose T.M."/>
            <person name="Onuma R."/>
            <person name="Fujiwara T."/>
            <person name="Yamashita S."/>
            <person name="Jong L.W."/>
            <person name="Tomita R."/>
            <person name="Iwane A.H."/>
            <person name="Miyagishima S.Y."/>
        </authorList>
    </citation>
    <scope>NUCLEOTIDE SEQUENCE</scope>
    <source>
        <strain evidence="7">NBRC 102759</strain>
    </source>
</reference>
<protein>
    <submittedName>
        <fullName evidence="7">Uncharacterized protein</fullName>
    </submittedName>
</protein>
<evidence type="ECO:0000313" key="7">
    <source>
        <dbReference type="EMBL" id="GJQ11053.1"/>
    </source>
</evidence>
<evidence type="ECO:0000256" key="1">
    <source>
        <dbReference type="ARBA" id="ARBA00001947"/>
    </source>
</evidence>
<dbReference type="SUPFAM" id="SSF51735">
    <property type="entry name" value="NAD(P)-binding Rossmann-fold domains"/>
    <property type="match status" value="1"/>
</dbReference>
<sequence length="349" mass="39266">MSSYTTSRELVRVKFLKPFAAYVERSNMSNSLSENQVLIKTKFSGISTGTELLFYRGLVPESLETDAVFSRKPVSYPISYGYSLVGTVVEVGNQVDPHTWLGHRVFCFSPHQSYVICQIDQLLLIPDNVEFEDAIFLPWMETAICLVHDGAPLLGDHAVIFGQGVVGLLLAALLCFFPLASLSVVENSTNRKEISRSFVKNAQFYSPVEVEQSHFLLCGNNEDRQKADMTFEVSGNAEALNEAILCTRYDGRVIIGSWFGKQHISLPAIGSYFHRSHLTIISSQVSFIPPHLSGRWDKQRRFGVAWEHIKKLQPSQLISKIVKVDEACRVYEQMDADPNSVVQILFTYD</sequence>
<comment type="cofactor">
    <cofactor evidence="1">
        <name>Zn(2+)</name>
        <dbReference type="ChEBI" id="CHEBI:29105"/>
    </cofactor>
</comment>
<proteinExistence type="inferred from homology"/>
<evidence type="ECO:0000256" key="2">
    <source>
        <dbReference type="ARBA" id="ARBA00008072"/>
    </source>
</evidence>
<feature type="transmembrane region" description="Helical" evidence="6">
    <location>
        <begin position="160"/>
        <end position="185"/>
    </location>
</feature>
<dbReference type="InterPro" id="IPR011032">
    <property type="entry name" value="GroES-like_sf"/>
</dbReference>
<keyword evidence="3" id="KW-0479">Metal-binding</keyword>
<evidence type="ECO:0000256" key="4">
    <source>
        <dbReference type="ARBA" id="ARBA00022833"/>
    </source>
</evidence>
<keyword evidence="6" id="KW-1133">Transmembrane helix</keyword>
<dbReference type="GO" id="GO:0046872">
    <property type="term" value="F:metal ion binding"/>
    <property type="evidence" value="ECO:0007669"/>
    <property type="project" value="UniProtKB-KW"/>
</dbReference>
<reference evidence="7" key="2">
    <citation type="submission" date="2022-01" db="EMBL/GenBank/DDBJ databases">
        <authorList>
            <person name="Hirooka S."/>
            <person name="Miyagishima S.Y."/>
        </authorList>
    </citation>
    <scope>NUCLEOTIDE SEQUENCE</scope>
    <source>
        <strain evidence="7">NBRC 102759</strain>
    </source>
</reference>
<comment type="similarity">
    <text evidence="2">Belongs to the zinc-containing alcohol dehydrogenase family.</text>
</comment>
<evidence type="ECO:0000256" key="5">
    <source>
        <dbReference type="ARBA" id="ARBA00023002"/>
    </source>
</evidence>
<name>A0A9C7PUE4_9RHOD</name>
<accession>A0A9C7PUE4</accession>
<keyword evidence="6" id="KW-0812">Transmembrane</keyword>
<dbReference type="Proteomes" id="UP001061958">
    <property type="component" value="Unassembled WGS sequence"/>
</dbReference>
<comment type="caution">
    <text evidence="7">The sequence shown here is derived from an EMBL/GenBank/DDBJ whole genome shotgun (WGS) entry which is preliminary data.</text>
</comment>
<evidence type="ECO:0000313" key="8">
    <source>
        <dbReference type="Proteomes" id="UP001061958"/>
    </source>
</evidence>
<keyword evidence="5" id="KW-0560">Oxidoreductase</keyword>
<dbReference type="Gene3D" id="3.90.180.10">
    <property type="entry name" value="Medium-chain alcohol dehydrogenases, catalytic domain"/>
    <property type="match status" value="2"/>
</dbReference>
<organism evidence="7 8">
    <name type="scientific">Galdieria partita</name>
    <dbReference type="NCBI Taxonomy" id="83374"/>
    <lineage>
        <taxon>Eukaryota</taxon>
        <taxon>Rhodophyta</taxon>
        <taxon>Bangiophyceae</taxon>
        <taxon>Galdieriales</taxon>
        <taxon>Galdieriaceae</taxon>
        <taxon>Galdieria</taxon>
    </lineage>
</organism>
<dbReference type="InterPro" id="IPR036291">
    <property type="entry name" value="NAD(P)-bd_dom_sf"/>
</dbReference>
<dbReference type="AlphaFoldDB" id="A0A9C7PUE4"/>
<dbReference type="Gene3D" id="3.40.50.720">
    <property type="entry name" value="NAD(P)-binding Rossmann-like Domain"/>
    <property type="match status" value="1"/>
</dbReference>
<dbReference type="GO" id="GO:0016491">
    <property type="term" value="F:oxidoreductase activity"/>
    <property type="evidence" value="ECO:0007669"/>
    <property type="project" value="UniProtKB-KW"/>
</dbReference>
<keyword evidence="6" id="KW-0472">Membrane</keyword>